<comment type="caution">
    <text evidence="5">The sequence shown here is derived from an EMBL/GenBank/DDBJ whole genome shotgun (WGS) entry which is preliminary data.</text>
</comment>
<feature type="domain" description="NmrA-like" evidence="4">
    <location>
        <begin position="62"/>
        <end position="184"/>
    </location>
</feature>
<dbReference type="GO" id="GO:0005634">
    <property type="term" value="C:nucleus"/>
    <property type="evidence" value="ECO:0007669"/>
    <property type="project" value="TreeGrafter"/>
</dbReference>
<keyword evidence="3" id="KW-0560">Oxidoreductase</keyword>
<name>A0AA40A6S3_9PEZI</name>
<dbReference type="GO" id="GO:0016491">
    <property type="term" value="F:oxidoreductase activity"/>
    <property type="evidence" value="ECO:0007669"/>
    <property type="project" value="UniProtKB-KW"/>
</dbReference>
<protein>
    <recommendedName>
        <fullName evidence="4">NmrA-like domain-containing protein</fullName>
    </recommendedName>
</protein>
<sequence length="184" mass="19923">MATRTAFVCGVTGTQGGAVASQLRALGWGVHAATRDDKSIEAKSLVSIGVKLTDGSWEGESVELARRILRIAKYFGIKHAIFSGSLDLLAILGFDQTSFVVPFFQAKLDIEKELQRSGLDFWTILRPAFSMANFLPPKVNFQYGNATDTGVFPSGYNADTPIPVVDHQDMAAFAAAAFQNPETF</sequence>
<dbReference type="GeneID" id="85331328"/>
<dbReference type="InterPro" id="IPR008030">
    <property type="entry name" value="NmrA-like"/>
</dbReference>
<keyword evidence="2" id="KW-0521">NADP</keyword>
<dbReference type="PANTHER" id="PTHR42748:SF30">
    <property type="entry name" value="NMRA-LIKE DOMAIN-CONTAINING PROTEIN"/>
    <property type="match status" value="1"/>
</dbReference>
<dbReference type="EMBL" id="JAUIRO010000006">
    <property type="protein sequence ID" value="KAK0710324.1"/>
    <property type="molecule type" value="Genomic_DNA"/>
</dbReference>
<organism evidence="5 6">
    <name type="scientific">Lasiosphaeria miniovina</name>
    <dbReference type="NCBI Taxonomy" id="1954250"/>
    <lineage>
        <taxon>Eukaryota</taxon>
        <taxon>Fungi</taxon>
        <taxon>Dikarya</taxon>
        <taxon>Ascomycota</taxon>
        <taxon>Pezizomycotina</taxon>
        <taxon>Sordariomycetes</taxon>
        <taxon>Sordariomycetidae</taxon>
        <taxon>Sordariales</taxon>
        <taxon>Lasiosphaeriaceae</taxon>
        <taxon>Lasiosphaeria</taxon>
    </lineage>
</organism>
<dbReference type="SUPFAM" id="SSF51735">
    <property type="entry name" value="NAD(P)-binding Rossmann-fold domains"/>
    <property type="match status" value="1"/>
</dbReference>
<gene>
    <name evidence="5" type="ORF">B0T26DRAFT_875158</name>
</gene>
<dbReference type="Gene3D" id="3.40.50.720">
    <property type="entry name" value="NAD(P)-binding Rossmann-like Domain"/>
    <property type="match status" value="2"/>
</dbReference>
<evidence type="ECO:0000259" key="4">
    <source>
        <dbReference type="Pfam" id="PF05368"/>
    </source>
</evidence>
<dbReference type="InterPro" id="IPR051164">
    <property type="entry name" value="NmrA-like_oxidored"/>
</dbReference>
<proteinExistence type="inferred from homology"/>
<dbReference type="PANTHER" id="PTHR42748">
    <property type="entry name" value="NITROGEN METABOLITE REPRESSION PROTEIN NMRA FAMILY MEMBER"/>
    <property type="match status" value="1"/>
</dbReference>
<dbReference type="Proteomes" id="UP001172101">
    <property type="component" value="Unassembled WGS sequence"/>
</dbReference>
<accession>A0AA40A6S3</accession>
<comment type="similarity">
    <text evidence="1">Belongs to the NmrA-type oxidoreductase family.</text>
</comment>
<evidence type="ECO:0000313" key="5">
    <source>
        <dbReference type="EMBL" id="KAK0710324.1"/>
    </source>
</evidence>
<dbReference type="RefSeq" id="XP_060293628.1">
    <property type="nucleotide sequence ID" value="XM_060448058.1"/>
</dbReference>
<evidence type="ECO:0000256" key="2">
    <source>
        <dbReference type="ARBA" id="ARBA00022857"/>
    </source>
</evidence>
<reference evidence="5" key="1">
    <citation type="submission" date="2023-06" db="EMBL/GenBank/DDBJ databases">
        <title>Genome-scale phylogeny and comparative genomics of the fungal order Sordariales.</title>
        <authorList>
            <consortium name="Lawrence Berkeley National Laboratory"/>
            <person name="Hensen N."/>
            <person name="Bonometti L."/>
            <person name="Westerberg I."/>
            <person name="Brannstrom I.O."/>
            <person name="Guillou S."/>
            <person name="Cros-Aarteil S."/>
            <person name="Calhoun S."/>
            <person name="Haridas S."/>
            <person name="Kuo A."/>
            <person name="Mondo S."/>
            <person name="Pangilinan J."/>
            <person name="Riley R."/>
            <person name="LaButti K."/>
            <person name="Andreopoulos B."/>
            <person name="Lipzen A."/>
            <person name="Chen C."/>
            <person name="Yanf M."/>
            <person name="Daum C."/>
            <person name="Ng V."/>
            <person name="Clum A."/>
            <person name="Steindorff A."/>
            <person name="Ohm R."/>
            <person name="Martin F."/>
            <person name="Silar P."/>
            <person name="Natvig D."/>
            <person name="Lalanne C."/>
            <person name="Gautier V."/>
            <person name="Ament-velasquez S.L."/>
            <person name="Kruys A."/>
            <person name="Hutchinson M.I."/>
            <person name="Powell A.J."/>
            <person name="Barry K."/>
            <person name="Miller A.N."/>
            <person name="Grigoriev I.V."/>
            <person name="Debuchy R."/>
            <person name="Gladieux P."/>
            <person name="Thoren M.H."/>
            <person name="Johannesson H."/>
        </authorList>
    </citation>
    <scope>NUCLEOTIDE SEQUENCE</scope>
    <source>
        <strain evidence="5">SMH2392-1A</strain>
    </source>
</reference>
<dbReference type="Pfam" id="PF05368">
    <property type="entry name" value="NmrA"/>
    <property type="match status" value="2"/>
</dbReference>
<evidence type="ECO:0000313" key="6">
    <source>
        <dbReference type="Proteomes" id="UP001172101"/>
    </source>
</evidence>
<dbReference type="InterPro" id="IPR036291">
    <property type="entry name" value="NAD(P)-bd_dom_sf"/>
</dbReference>
<evidence type="ECO:0000256" key="3">
    <source>
        <dbReference type="ARBA" id="ARBA00023002"/>
    </source>
</evidence>
<evidence type="ECO:0000256" key="1">
    <source>
        <dbReference type="ARBA" id="ARBA00006328"/>
    </source>
</evidence>
<keyword evidence="6" id="KW-1185">Reference proteome</keyword>
<feature type="domain" description="NmrA-like" evidence="4">
    <location>
        <begin position="5"/>
        <end position="58"/>
    </location>
</feature>
<dbReference type="AlphaFoldDB" id="A0AA40A6S3"/>